<dbReference type="PANTHER" id="PTHR30290">
    <property type="entry name" value="PERIPLASMIC BINDING COMPONENT OF ABC TRANSPORTER"/>
    <property type="match status" value="1"/>
</dbReference>
<proteinExistence type="inferred from homology"/>
<dbReference type="SUPFAM" id="SSF53850">
    <property type="entry name" value="Periplasmic binding protein-like II"/>
    <property type="match status" value="2"/>
</dbReference>
<dbReference type="InterPro" id="IPR039424">
    <property type="entry name" value="SBP_5"/>
</dbReference>
<evidence type="ECO:0000259" key="5">
    <source>
        <dbReference type="Pfam" id="PF00496"/>
    </source>
</evidence>
<dbReference type="OrthoDB" id="9801912at2"/>
<evidence type="ECO:0000313" key="6">
    <source>
        <dbReference type="EMBL" id="SHF54221.1"/>
    </source>
</evidence>
<dbReference type="PANTHER" id="PTHR30290:SF10">
    <property type="entry name" value="PERIPLASMIC OLIGOPEPTIDE-BINDING PROTEIN-RELATED"/>
    <property type="match status" value="1"/>
</dbReference>
<dbReference type="GO" id="GO:0030313">
    <property type="term" value="C:cell envelope"/>
    <property type="evidence" value="ECO:0007669"/>
    <property type="project" value="UniProtKB-SubCell"/>
</dbReference>
<dbReference type="Gene3D" id="3.90.76.10">
    <property type="entry name" value="Dipeptide-binding Protein, Domain 1"/>
    <property type="match status" value="1"/>
</dbReference>
<dbReference type="PROSITE" id="PS51257">
    <property type="entry name" value="PROKAR_LIPOPROTEIN"/>
    <property type="match status" value="1"/>
</dbReference>
<keyword evidence="3" id="KW-0813">Transport</keyword>
<sequence>MKTRKYLALFIAAVLVVGVLLTGCSSSKQKNNAANNGSNTGNKSYDELVKKLPTLKYLTDDTTQAKIDAQVFQQMWKKNLGINVEIETVPFKTRLERMNKYDYQIVMAGWGPDYNDPMTFMDLWTSWSANNNSGWTNSEYDKLIKDAQNTNDNARRMDDFKKAEKLLLDQMPIGPVYYRYISYAVKPDVQGLVRRFVGGDVDFYWTSTKSGTLRYNLVQEPPQMDPQQTSDAVSMNVINAVMEGLMRYDKSGKVMPGIAESYTVSKDGLTYTFKLRDAKWSNGDPVTAQDFEYAWKRALDPKLGALYAYILYPIKNAEAYNTKKITDPNQVGVKALDAKTLQVTLERPTPYFPDLTAFATYMPLNQKFYETVKDKYGSEPDKMLYNGPWVIKSWTHQQKMVLEKNPNYWNKDAIKLNRIEFSMITDRNTELNMFLTGQLDVDQRVAGDQFDQVKKAGYDIKSFSDGSSWYFQFNTKDPILKNANIRKALTLAIDRNTYVKNILKDASKPATGYVPDIMWGNKDTFRKEAGDMLPSSDVKQARDLLIKGIKELGLDK</sequence>
<evidence type="ECO:0000256" key="3">
    <source>
        <dbReference type="ARBA" id="ARBA00022448"/>
    </source>
</evidence>
<dbReference type="Proteomes" id="UP000184088">
    <property type="component" value="Unassembled WGS sequence"/>
</dbReference>
<dbReference type="Gene3D" id="3.10.105.10">
    <property type="entry name" value="Dipeptide-binding Protein, Domain 3"/>
    <property type="match status" value="2"/>
</dbReference>
<gene>
    <name evidence="6" type="ORF">SAMN02746089_02126</name>
</gene>
<dbReference type="FunFam" id="3.90.76.10:FF:000001">
    <property type="entry name" value="Oligopeptide ABC transporter substrate-binding protein"/>
    <property type="match status" value="1"/>
</dbReference>
<protein>
    <submittedName>
        <fullName evidence="6">Oligopeptide transport system substrate-binding protein</fullName>
    </submittedName>
</protein>
<name>A0A1M5CHS7_9THEO</name>
<evidence type="ECO:0000256" key="1">
    <source>
        <dbReference type="ARBA" id="ARBA00004196"/>
    </source>
</evidence>
<evidence type="ECO:0000256" key="2">
    <source>
        <dbReference type="ARBA" id="ARBA00005695"/>
    </source>
</evidence>
<dbReference type="RefSeq" id="WP_073345087.1">
    <property type="nucleotide sequence ID" value="NZ_FQVH01000028.1"/>
</dbReference>
<dbReference type="Gene3D" id="3.40.190.10">
    <property type="entry name" value="Periplasmic binding protein-like II"/>
    <property type="match status" value="1"/>
</dbReference>
<dbReference type="GO" id="GO:1904680">
    <property type="term" value="F:peptide transmembrane transporter activity"/>
    <property type="evidence" value="ECO:0007669"/>
    <property type="project" value="TreeGrafter"/>
</dbReference>
<dbReference type="STRING" id="1121256.SAMN02746089_02126"/>
<dbReference type="Pfam" id="PF00496">
    <property type="entry name" value="SBP_bac_5"/>
    <property type="match status" value="2"/>
</dbReference>
<reference evidence="6 7" key="1">
    <citation type="submission" date="2016-11" db="EMBL/GenBank/DDBJ databases">
        <authorList>
            <person name="Jaros S."/>
            <person name="Januszkiewicz K."/>
            <person name="Wedrychowicz H."/>
        </authorList>
    </citation>
    <scope>NUCLEOTIDE SEQUENCE [LARGE SCALE GENOMIC DNA]</scope>
    <source>
        <strain evidence="6 7">DSM 17918</strain>
    </source>
</reference>
<dbReference type="CDD" id="cd08504">
    <property type="entry name" value="PBP2_OppA"/>
    <property type="match status" value="1"/>
</dbReference>
<keyword evidence="7" id="KW-1185">Reference proteome</keyword>
<feature type="domain" description="Solute-binding protein family 5" evidence="5">
    <location>
        <begin position="253"/>
        <end position="548"/>
    </location>
</feature>
<keyword evidence="4" id="KW-0732">Signal</keyword>
<comment type="subcellular location">
    <subcellularLocation>
        <location evidence="1">Cell envelope</location>
    </subcellularLocation>
</comment>
<dbReference type="InterPro" id="IPR000914">
    <property type="entry name" value="SBP_5_dom"/>
</dbReference>
<comment type="similarity">
    <text evidence="2">Belongs to the bacterial solute-binding protein 5 family.</text>
</comment>
<accession>A0A1M5CHS7</accession>
<evidence type="ECO:0000256" key="4">
    <source>
        <dbReference type="ARBA" id="ARBA00022729"/>
    </source>
</evidence>
<dbReference type="AlphaFoldDB" id="A0A1M5CHS7"/>
<dbReference type="EMBL" id="FQVH01000028">
    <property type="protein sequence ID" value="SHF54221.1"/>
    <property type="molecule type" value="Genomic_DNA"/>
</dbReference>
<feature type="domain" description="Solute-binding protein family 5" evidence="5">
    <location>
        <begin position="39"/>
        <end position="131"/>
    </location>
</feature>
<dbReference type="GO" id="GO:0015833">
    <property type="term" value="P:peptide transport"/>
    <property type="evidence" value="ECO:0007669"/>
    <property type="project" value="TreeGrafter"/>
</dbReference>
<organism evidence="6 7">
    <name type="scientific">Caldanaerobius fijiensis DSM 17918</name>
    <dbReference type="NCBI Taxonomy" id="1121256"/>
    <lineage>
        <taxon>Bacteria</taxon>
        <taxon>Bacillati</taxon>
        <taxon>Bacillota</taxon>
        <taxon>Clostridia</taxon>
        <taxon>Thermoanaerobacterales</taxon>
        <taxon>Thermoanaerobacteraceae</taxon>
        <taxon>Caldanaerobius</taxon>
    </lineage>
</organism>
<evidence type="ECO:0000313" key="7">
    <source>
        <dbReference type="Proteomes" id="UP000184088"/>
    </source>
</evidence>